<proteinExistence type="inferred from homology"/>
<evidence type="ECO:0000256" key="9">
    <source>
        <dbReference type="PROSITE-ProRule" id="PRU00357"/>
    </source>
</evidence>
<keyword evidence="3" id="KW-0479">Metal-binding</keyword>
<comment type="subcellular location">
    <subcellularLocation>
        <location evidence="1 9">Nucleus</location>
    </subcellularLocation>
</comment>
<evidence type="ECO:0000256" key="10">
    <source>
        <dbReference type="SAM" id="MobiDB-lite"/>
    </source>
</evidence>
<dbReference type="PROSITE" id="PS50119">
    <property type="entry name" value="ZF_BBOX"/>
    <property type="match status" value="2"/>
</dbReference>
<reference evidence="13 14" key="1">
    <citation type="submission" date="2024-01" db="EMBL/GenBank/DDBJ databases">
        <title>The genomes of 5 underutilized Papilionoideae crops provide insights into root nodulation and disease resistanc.</title>
        <authorList>
            <person name="Yuan L."/>
        </authorList>
    </citation>
    <scope>NUCLEOTIDE SEQUENCE [LARGE SCALE GENOMIC DNA]</scope>
    <source>
        <strain evidence="13">ZHUSHIDOU_FW_LH</strain>
        <tissue evidence="13">Leaf</tissue>
    </source>
</reference>
<evidence type="ECO:0000313" key="13">
    <source>
        <dbReference type="EMBL" id="KAK7261065.1"/>
    </source>
</evidence>
<dbReference type="Proteomes" id="UP001372338">
    <property type="component" value="Unassembled WGS sequence"/>
</dbReference>
<accession>A0AAN9ER51</accession>
<evidence type="ECO:0000256" key="8">
    <source>
        <dbReference type="PROSITE-ProRule" id="PRU00024"/>
    </source>
</evidence>
<feature type="region of interest" description="Disordered" evidence="10">
    <location>
        <begin position="352"/>
        <end position="402"/>
    </location>
</feature>
<keyword evidence="14" id="KW-1185">Reference proteome</keyword>
<dbReference type="InterPro" id="IPR000315">
    <property type="entry name" value="Znf_B-box"/>
</dbReference>
<feature type="compositionally biased region" description="Polar residues" evidence="10">
    <location>
        <begin position="354"/>
        <end position="364"/>
    </location>
</feature>
<evidence type="ECO:0000256" key="5">
    <source>
        <dbReference type="ARBA" id="ARBA00022771"/>
    </source>
</evidence>
<feature type="domain" description="B box-type" evidence="11">
    <location>
        <begin position="1"/>
        <end position="47"/>
    </location>
</feature>
<dbReference type="Pfam" id="PF06203">
    <property type="entry name" value="CCT"/>
    <property type="match status" value="1"/>
</dbReference>
<keyword evidence="6" id="KW-0862">Zinc</keyword>
<dbReference type="PANTHER" id="PTHR31717:SF46">
    <property type="entry name" value="CCT MOTIF FAMILY PROTEIN-RELATED"/>
    <property type="match status" value="1"/>
</dbReference>
<dbReference type="GO" id="GO:0006355">
    <property type="term" value="P:regulation of DNA-templated transcription"/>
    <property type="evidence" value="ECO:0007669"/>
    <property type="project" value="UniProtKB-ARBA"/>
</dbReference>
<feature type="compositionally biased region" description="Basic and acidic residues" evidence="10">
    <location>
        <begin position="386"/>
        <end position="398"/>
    </location>
</feature>
<feature type="domain" description="CCT" evidence="12">
    <location>
        <begin position="366"/>
        <end position="408"/>
    </location>
</feature>
<keyword evidence="7 9" id="KW-0539">Nucleus</keyword>
<evidence type="ECO:0000256" key="7">
    <source>
        <dbReference type="ARBA" id="ARBA00023242"/>
    </source>
</evidence>
<protein>
    <submittedName>
        <fullName evidence="13">Uncharacterized protein</fullName>
    </submittedName>
</protein>
<organism evidence="13 14">
    <name type="scientific">Crotalaria pallida</name>
    <name type="common">Smooth rattlebox</name>
    <name type="synonym">Crotalaria striata</name>
    <dbReference type="NCBI Taxonomy" id="3830"/>
    <lineage>
        <taxon>Eukaryota</taxon>
        <taxon>Viridiplantae</taxon>
        <taxon>Streptophyta</taxon>
        <taxon>Embryophyta</taxon>
        <taxon>Tracheophyta</taxon>
        <taxon>Spermatophyta</taxon>
        <taxon>Magnoliopsida</taxon>
        <taxon>eudicotyledons</taxon>
        <taxon>Gunneridae</taxon>
        <taxon>Pentapetalae</taxon>
        <taxon>rosids</taxon>
        <taxon>fabids</taxon>
        <taxon>Fabales</taxon>
        <taxon>Fabaceae</taxon>
        <taxon>Papilionoideae</taxon>
        <taxon>50 kb inversion clade</taxon>
        <taxon>genistoids sensu lato</taxon>
        <taxon>core genistoids</taxon>
        <taxon>Crotalarieae</taxon>
        <taxon>Crotalaria</taxon>
    </lineage>
</organism>
<dbReference type="EMBL" id="JAYWIO010000005">
    <property type="protein sequence ID" value="KAK7261065.1"/>
    <property type="molecule type" value="Genomic_DNA"/>
</dbReference>
<evidence type="ECO:0000256" key="3">
    <source>
        <dbReference type="ARBA" id="ARBA00022723"/>
    </source>
</evidence>
<dbReference type="CDD" id="cd19821">
    <property type="entry name" value="Bbox1_BBX-like"/>
    <property type="match status" value="1"/>
</dbReference>
<evidence type="ECO:0000256" key="2">
    <source>
        <dbReference type="ARBA" id="ARBA00010024"/>
    </source>
</evidence>
<evidence type="ECO:0000256" key="6">
    <source>
        <dbReference type="ARBA" id="ARBA00022833"/>
    </source>
</evidence>
<dbReference type="PANTHER" id="PTHR31717">
    <property type="entry name" value="ZINC FINGER PROTEIN CONSTANS-LIKE 10"/>
    <property type="match status" value="1"/>
</dbReference>
<gene>
    <name evidence="13" type="ORF">RIF29_27368</name>
</gene>
<name>A0AAN9ER51_CROPI</name>
<evidence type="ECO:0000259" key="11">
    <source>
        <dbReference type="PROSITE" id="PS50119"/>
    </source>
</evidence>
<evidence type="ECO:0000256" key="1">
    <source>
        <dbReference type="ARBA" id="ARBA00004123"/>
    </source>
</evidence>
<evidence type="ECO:0000313" key="14">
    <source>
        <dbReference type="Proteomes" id="UP001372338"/>
    </source>
</evidence>
<comment type="caution">
    <text evidence="13">The sequence shown here is derived from an EMBL/GenBank/DDBJ whole genome shotgun (WGS) entry which is preliminary data.</text>
</comment>
<dbReference type="InterPro" id="IPR010402">
    <property type="entry name" value="CCT_domain"/>
</dbReference>
<feature type="domain" description="B box-type" evidence="11">
    <location>
        <begin position="43"/>
        <end position="88"/>
    </location>
</feature>
<dbReference type="InterPro" id="IPR049808">
    <property type="entry name" value="CONSTANS-like_Bbox1"/>
</dbReference>
<dbReference type="PROSITE" id="PS51017">
    <property type="entry name" value="CCT"/>
    <property type="match status" value="1"/>
</dbReference>
<feature type="compositionally biased region" description="Basic and acidic residues" evidence="10">
    <location>
        <begin position="365"/>
        <end position="376"/>
    </location>
</feature>
<dbReference type="AlphaFoldDB" id="A0AAN9ER51"/>
<sequence length="422" mass="46281">MEPLCDFCGVVRAAVYCKSDSARLCLNCDGCVHSANALSHRHSRCLLCDKCNSQTAIVHCMDHKLTLCQDCDWNRNECSVLGHRRLAINSYTGCPSLAELSRIWFNVFDANSSRGGGGSLGLESLGTLPKNDSCTSKCLDQHDNDGSFALVGDRLNEIKQGPYVRYEPWVGQPHIISSSPDYMSCSRDQALFFPQDSNEPKGCPDNIKDLGTSDGNGLCEGLNVDDVQLNFQNADEIFEDGGMECLLMDKHISVTESNGLIESAIEASSSVQQDCVAYQSSAVGDNSVMQPMNSNTNCALMNPGCNKNINLGFSEGQVHSSIPVQLSDIARENGATDYQDCGLPPVFLTGESPWESNLEGTSPQARDKAKSRYYEKKKNRSFGKQIRYESRKARADTRKRVKGRFVKASEEYDNDPPVAGDT</sequence>
<evidence type="ECO:0000259" key="12">
    <source>
        <dbReference type="PROSITE" id="PS51017"/>
    </source>
</evidence>
<comment type="similarity">
    <text evidence="2">Belongs to the CONSTANS family.</text>
</comment>
<dbReference type="GO" id="GO:0005634">
    <property type="term" value="C:nucleus"/>
    <property type="evidence" value="ECO:0007669"/>
    <property type="project" value="UniProtKB-SubCell"/>
</dbReference>
<dbReference type="GO" id="GO:0008270">
    <property type="term" value="F:zinc ion binding"/>
    <property type="evidence" value="ECO:0007669"/>
    <property type="project" value="UniProtKB-KW"/>
</dbReference>
<evidence type="ECO:0000256" key="4">
    <source>
        <dbReference type="ARBA" id="ARBA00022737"/>
    </source>
</evidence>
<keyword evidence="4" id="KW-0677">Repeat</keyword>
<dbReference type="SMART" id="SM00336">
    <property type="entry name" value="BBOX"/>
    <property type="match status" value="1"/>
</dbReference>
<keyword evidence="5 8" id="KW-0863">Zinc-finger</keyword>